<dbReference type="EMBL" id="PDUG01000001">
    <property type="protein sequence ID" value="PIC50710.1"/>
    <property type="molecule type" value="Genomic_DNA"/>
</dbReference>
<reference evidence="2" key="1">
    <citation type="submission" date="2017-10" db="EMBL/GenBank/DDBJ databases">
        <title>Rapid genome shrinkage in a self-fertile nematode reveals novel sperm competition proteins.</title>
        <authorList>
            <person name="Yin D."/>
            <person name="Schwarz E.M."/>
            <person name="Thomas C.G."/>
            <person name="Felde R.L."/>
            <person name="Korf I.F."/>
            <person name="Cutter A.D."/>
            <person name="Schartner C.M."/>
            <person name="Ralston E.J."/>
            <person name="Meyer B.J."/>
            <person name="Haag E.S."/>
        </authorList>
    </citation>
    <scope>NUCLEOTIDE SEQUENCE [LARGE SCALE GENOMIC DNA]</scope>
    <source>
        <strain evidence="2">JU1422</strain>
    </source>
</reference>
<organism evidence="1 2">
    <name type="scientific">Caenorhabditis nigoni</name>
    <dbReference type="NCBI Taxonomy" id="1611254"/>
    <lineage>
        <taxon>Eukaryota</taxon>
        <taxon>Metazoa</taxon>
        <taxon>Ecdysozoa</taxon>
        <taxon>Nematoda</taxon>
        <taxon>Chromadorea</taxon>
        <taxon>Rhabditida</taxon>
        <taxon>Rhabditina</taxon>
        <taxon>Rhabditomorpha</taxon>
        <taxon>Rhabditoidea</taxon>
        <taxon>Rhabditidae</taxon>
        <taxon>Peloderinae</taxon>
        <taxon>Caenorhabditis</taxon>
    </lineage>
</organism>
<proteinExistence type="predicted"/>
<evidence type="ECO:0000313" key="1">
    <source>
        <dbReference type="EMBL" id="PIC50710.1"/>
    </source>
</evidence>
<comment type="caution">
    <text evidence="1">The sequence shown here is derived from an EMBL/GenBank/DDBJ whole genome shotgun (WGS) entry which is preliminary data.</text>
</comment>
<sequence>MTALLSDFTVKRALDFLKRAEANMENADKINYELRVFEFGKFAFENARKVNKFKNKGTVSIYGALWIQNANSTFQRDSQHRQRARASHRGLHETARQYLNKFLIFPVIYVSLGV</sequence>
<gene>
    <name evidence="1" type="primary">Cnig_chr_I.g1507</name>
    <name evidence="1" type="ORF">B9Z55_001507</name>
</gene>
<accession>A0A2G5VGA2</accession>
<dbReference type="Proteomes" id="UP000230233">
    <property type="component" value="Chromosome I"/>
</dbReference>
<name>A0A2G5VGA2_9PELO</name>
<evidence type="ECO:0000313" key="2">
    <source>
        <dbReference type="Proteomes" id="UP000230233"/>
    </source>
</evidence>
<keyword evidence="2" id="KW-1185">Reference proteome</keyword>
<dbReference type="AlphaFoldDB" id="A0A2G5VGA2"/>
<protein>
    <submittedName>
        <fullName evidence="1">Uncharacterized protein</fullName>
    </submittedName>
</protein>